<accession>A0A7J6D6Y0</accession>
<dbReference type="EMBL" id="JAAMOB010000003">
    <property type="protein sequence ID" value="KAF4115028.1"/>
    <property type="molecule type" value="Genomic_DNA"/>
</dbReference>
<evidence type="ECO:0000313" key="2">
    <source>
        <dbReference type="EMBL" id="KAF4115028.1"/>
    </source>
</evidence>
<feature type="region of interest" description="Disordered" evidence="1">
    <location>
        <begin position="25"/>
        <end position="59"/>
    </location>
</feature>
<proteinExistence type="predicted"/>
<organism evidence="2 3">
    <name type="scientific">Onychostoma macrolepis</name>
    <dbReference type="NCBI Taxonomy" id="369639"/>
    <lineage>
        <taxon>Eukaryota</taxon>
        <taxon>Metazoa</taxon>
        <taxon>Chordata</taxon>
        <taxon>Craniata</taxon>
        <taxon>Vertebrata</taxon>
        <taxon>Euteleostomi</taxon>
        <taxon>Actinopterygii</taxon>
        <taxon>Neopterygii</taxon>
        <taxon>Teleostei</taxon>
        <taxon>Ostariophysi</taxon>
        <taxon>Cypriniformes</taxon>
        <taxon>Cyprinidae</taxon>
        <taxon>Acrossocheilinae</taxon>
        <taxon>Onychostoma</taxon>
    </lineage>
</organism>
<name>A0A7J6D6Y0_9TELE</name>
<reference evidence="2 3" key="1">
    <citation type="submission" date="2020-04" db="EMBL/GenBank/DDBJ databases">
        <title>Chromosome-level genome assembly of a cyprinid fish Onychostoma macrolepis by integration of Nanopore Sequencing, Bionano and Hi-C technology.</title>
        <authorList>
            <person name="Wang D."/>
        </authorList>
    </citation>
    <scope>NUCLEOTIDE SEQUENCE [LARGE SCALE GENOMIC DNA]</scope>
    <source>
        <strain evidence="2">SWU-2019</strain>
        <tissue evidence="2">Muscle</tissue>
    </source>
</reference>
<comment type="caution">
    <text evidence="2">The sequence shown here is derived from an EMBL/GenBank/DDBJ whole genome shotgun (WGS) entry which is preliminary data.</text>
</comment>
<feature type="compositionally biased region" description="Polar residues" evidence="1">
    <location>
        <begin position="28"/>
        <end position="39"/>
    </location>
</feature>
<gene>
    <name evidence="2" type="ORF">G5714_002517</name>
</gene>
<keyword evidence="3" id="KW-1185">Reference proteome</keyword>
<dbReference type="AlphaFoldDB" id="A0A7J6D6Y0"/>
<evidence type="ECO:0000256" key="1">
    <source>
        <dbReference type="SAM" id="MobiDB-lite"/>
    </source>
</evidence>
<protein>
    <submittedName>
        <fullName evidence="2">Uncharacterized protein</fullName>
    </submittedName>
</protein>
<sequence>MSTVRKKNLGKIKLYTMNGKNLKKSRETTVSTLLSSSPGTHADPQSDAGSTLPASPATPWTCEDWWQGVCTGPQTQPTDTLLNKHRGKKDILRSMQQCSTDSSTDPDSVLHSTTKLHVSQYVKHLAKLQNTSSSLNNSRETS</sequence>
<evidence type="ECO:0000313" key="3">
    <source>
        <dbReference type="Proteomes" id="UP000579812"/>
    </source>
</evidence>
<dbReference type="Proteomes" id="UP000579812">
    <property type="component" value="Unassembled WGS sequence"/>
</dbReference>